<evidence type="ECO:0000313" key="3">
    <source>
        <dbReference type="Proteomes" id="UP001407347"/>
    </source>
</evidence>
<organism evidence="2 3">
    <name type="scientific">Methylobacterium ajmalii</name>
    <dbReference type="NCBI Taxonomy" id="2738439"/>
    <lineage>
        <taxon>Bacteria</taxon>
        <taxon>Pseudomonadati</taxon>
        <taxon>Pseudomonadota</taxon>
        <taxon>Alphaproteobacteria</taxon>
        <taxon>Hyphomicrobiales</taxon>
        <taxon>Methylobacteriaceae</taxon>
        <taxon>Methylobacterium</taxon>
    </lineage>
</organism>
<comment type="caution">
    <text evidence="2">The sequence shown here is derived from an EMBL/GenBank/DDBJ whole genome shotgun (WGS) entry which is preliminary data.</text>
</comment>
<gene>
    <name evidence="2" type="ORF">PUR29_35555</name>
</gene>
<evidence type="ECO:0000256" key="1">
    <source>
        <dbReference type="SAM" id="SignalP"/>
    </source>
</evidence>
<sequence>MIRHSILLSAGLLLAGFGSAQAEKLSLPIGEWGRLSSHGHACSPPFLRIEENRVIKRLGGGEGRCPVKKIKRQGRALMVDVKCEYDKSILEDYLIGGDDDDDSFSLVIKSPTKIIFNNTNYEICSSHEGGSK</sequence>
<name>A0ABV0A4J0_9HYPH</name>
<dbReference type="RefSeq" id="WP_298963572.1">
    <property type="nucleotide sequence ID" value="NZ_JAQYXP010000007.1"/>
</dbReference>
<evidence type="ECO:0000313" key="2">
    <source>
        <dbReference type="EMBL" id="MEN3238757.1"/>
    </source>
</evidence>
<reference evidence="2 3" key="1">
    <citation type="journal article" date="2023" name="PLoS ONE">
        <title>Complete genome assembly of Hawai'i environmental nontuberculous mycobacteria reveals unexpected co-isolation with methylobacteria.</title>
        <authorList>
            <person name="Hendrix J."/>
            <person name="Epperson L.E."/>
            <person name="Tong E.I."/>
            <person name="Chan Y.L."/>
            <person name="Hasan N.A."/>
            <person name="Dawrs S.N."/>
            <person name="Norton G.J."/>
            <person name="Virdi R."/>
            <person name="Crooks J.L."/>
            <person name="Chan E.D."/>
            <person name="Honda J.R."/>
            <person name="Strong M."/>
        </authorList>
    </citation>
    <scope>NUCLEOTIDE SEQUENCE [LARGE SCALE GENOMIC DNA]</scope>
    <source>
        <strain evidence="2 3">NJH_HI04-1</strain>
    </source>
</reference>
<proteinExistence type="predicted"/>
<dbReference type="EMBL" id="JAQYXP010000007">
    <property type="protein sequence ID" value="MEN3238757.1"/>
    <property type="molecule type" value="Genomic_DNA"/>
</dbReference>
<keyword evidence="3" id="KW-1185">Reference proteome</keyword>
<dbReference type="Proteomes" id="UP001407347">
    <property type="component" value="Unassembled WGS sequence"/>
</dbReference>
<feature type="signal peptide" evidence="1">
    <location>
        <begin position="1"/>
        <end position="22"/>
    </location>
</feature>
<accession>A0ABV0A4J0</accession>
<keyword evidence="1" id="KW-0732">Signal</keyword>
<feature type="chain" id="PRO_5045531508" evidence="1">
    <location>
        <begin position="23"/>
        <end position="132"/>
    </location>
</feature>
<protein>
    <submittedName>
        <fullName evidence="2">Uncharacterized protein</fullName>
    </submittedName>
</protein>